<dbReference type="PANTHER" id="PTHR43293:SF2">
    <property type="entry name" value="MALONATE DECARBOXYLASE ALPHA SUBUNIT"/>
    <property type="match status" value="1"/>
</dbReference>
<sequence length="546" mass="59970">MKTAKQWDLKRQAKLAKMAKIAPMLNGKYISSDNIVAALEALINPGDKVVLEGDNQKQASFLSQKLLEVDTAKVNNLHMIMPSVSRPEHLTIFEKGIAKKLDFSYAGAQSLRISQMIEDQVVQLGDIHTYLELYGRLFIDLIPNVVLVAADKADREGNLYTGFNTEETPTIIESAAFKDGIVIVQVNEMVDQLPRIDIPASWVDAIVVADEPYALEALFTRDPKAITEIQILMAMMAIRGIYERHQVQSLNHGIGFNTAAIELLLPTYGEQLGLKGKIAKHWALNPHPTMIPAIESGWVESIHSFGGEVGMENYIRARPDIFFTGSDGSMRSNRAMCQVAGQYAVDMFIGSSLQIDKEGNSSTVTLGRLSGFGGAPNMGHNPGGRRHSTPAWLDLAGKDELAKGRKIVVQMVETYGANKKPVIVDRLDAIEVKKQAGLDIVPIMIYGDDTTHLVTEEGIAYLYKTEGLEERRAAIAAVAGVTPIGDNVDEAKVRDLRDKGIVALPEDLQVARTEAKRSLLAAHSIEDLVQWSDGLYVPPAKFRSWS</sequence>
<dbReference type="Gene3D" id="3.40.1080.10">
    <property type="entry name" value="Glutaconate Coenzyme A-transferase"/>
    <property type="match status" value="1"/>
</dbReference>
<name>A0ABZ3C486_9GAMM</name>
<accession>A0ABZ3C486</accession>
<dbReference type="SUPFAM" id="SSF100950">
    <property type="entry name" value="NagB/RpiA/CoA transferase-like"/>
    <property type="match status" value="2"/>
</dbReference>
<dbReference type="InterPro" id="IPR037171">
    <property type="entry name" value="NagB/RpiA_transferase-like"/>
</dbReference>
<dbReference type="InterPro" id="IPR005777">
    <property type="entry name" value="MadA"/>
</dbReference>
<protein>
    <submittedName>
        <fullName evidence="1">Malonate decarboxylase subunit alpha</fullName>
    </submittedName>
</protein>
<evidence type="ECO:0000313" key="1">
    <source>
        <dbReference type="EMBL" id="WZW88106.1"/>
    </source>
</evidence>
<proteinExistence type="predicted"/>
<dbReference type="Pfam" id="PF16957">
    <property type="entry name" value="Mal_decarbox_Al"/>
    <property type="match status" value="1"/>
</dbReference>
<evidence type="ECO:0000313" key="2">
    <source>
        <dbReference type="Proteomes" id="UP001449178"/>
    </source>
</evidence>
<dbReference type="NCBIfam" id="TIGR01110">
    <property type="entry name" value="mdcA"/>
    <property type="match status" value="1"/>
</dbReference>
<keyword evidence="2" id="KW-1185">Reference proteome</keyword>
<dbReference type="Proteomes" id="UP001449178">
    <property type="component" value="Chromosome"/>
</dbReference>
<dbReference type="EMBL" id="CP150637">
    <property type="protein sequence ID" value="WZW88106.1"/>
    <property type="molecule type" value="Genomic_DNA"/>
</dbReference>
<gene>
    <name evidence="1" type="primary">mdcA</name>
    <name evidence="1" type="ORF">WMO13_01595</name>
</gene>
<organism evidence="1 2">
    <name type="scientific">Ignatzschineria larvae DSM 13226</name>
    <dbReference type="NCBI Taxonomy" id="1111732"/>
    <lineage>
        <taxon>Bacteria</taxon>
        <taxon>Pseudomonadati</taxon>
        <taxon>Pseudomonadota</taxon>
        <taxon>Gammaproteobacteria</taxon>
        <taxon>Cardiobacteriales</taxon>
        <taxon>Ignatzschineriaceae</taxon>
        <taxon>Ignatzschineria</taxon>
    </lineage>
</organism>
<reference evidence="1 2" key="1">
    <citation type="submission" date="2024-03" db="EMBL/GenBank/DDBJ databases">
        <title>Complete Genome Sequence and Annotation of Ignatzschineria larvae DSM 13226.</title>
        <authorList>
            <person name="Cantrell E."/>
            <person name="Burcham Z.M."/>
        </authorList>
    </citation>
    <scope>NUCLEOTIDE SEQUENCE [LARGE SCALE GENOMIC DNA]</scope>
    <source>
        <strain evidence="1 2">DSM 13226</strain>
    </source>
</reference>
<dbReference type="PANTHER" id="PTHR43293">
    <property type="entry name" value="ACETATE COA-TRANSFERASE YDIF"/>
    <property type="match status" value="1"/>
</dbReference>
<dbReference type="RefSeq" id="WP_026878426.1">
    <property type="nucleotide sequence ID" value="NZ_AZOD01000006.1"/>
</dbReference>